<name>A0AAE0W8J7_9BIVA</name>
<reference evidence="1" key="1">
    <citation type="journal article" date="2021" name="Genome Biol. Evol.">
        <title>A High-Quality Reference Genome for a Parasitic Bivalve with Doubly Uniparental Inheritance (Bivalvia: Unionida).</title>
        <authorList>
            <person name="Smith C.H."/>
        </authorList>
    </citation>
    <scope>NUCLEOTIDE SEQUENCE</scope>
    <source>
        <strain evidence="1">CHS0354</strain>
    </source>
</reference>
<dbReference type="Proteomes" id="UP001195483">
    <property type="component" value="Unassembled WGS sequence"/>
</dbReference>
<accession>A0AAE0W8J7</accession>
<gene>
    <name evidence="1" type="ORF">CHS0354_006403</name>
</gene>
<proteinExistence type="predicted"/>
<protein>
    <submittedName>
        <fullName evidence="1">Uncharacterized protein</fullName>
    </submittedName>
</protein>
<keyword evidence="2" id="KW-1185">Reference proteome</keyword>
<evidence type="ECO:0000313" key="2">
    <source>
        <dbReference type="Proteomes" id="UP001195483"/>
    </source>
</evidence>
<sequence length="125" mass="13533">MLEFRTPFIATVESLSRNQAALMLTGASMALRPVPLSCLLSDDTAICYGAVGSSCPTTGTVLVGTKSVIITQIPASANVIQLGTVFFTVLFLTFTKCRSYNVSCKLRFKIVDGEYLDLDLKKKID</sequence>
<evidence type="ECO:0000313" key="1">
    <source>
        <dbReference type="EMBL" id="KAK3606058.1"/>
    </source>
</evidence>
<comment type="caution">
    <text evidence="1">The sequence shown here is derived from an EMBL/GenBank/DDBJ whole genome shotgun (WGS) entry which is preliminary data.</text>
</comment>
<reference evidence="1" key="2">
    <citation type="journal article" date="2021" name="Genome Biol. Evol.">
        <title>Developing a high-quality reference genome for a parasitic bivalve with doubly uniparental inheritance (Bivalvia: Unionida).</title>
        <authorList>
            <person name="Smith C.H."/>
        </authorList>
    </citation>
    <scope>NUCLEOTIDE SEQUENCE</scope>
    <source>
        <strain evidence="1">CHS0354</strain>
        <tissue evidence="1">Mantle</tissue>
    </source>
</reference>
<reference evidence="1" key="3">
    <citation type="submission" date="2023-05" db="EMBL/GenBank/DDBJ databases">
        <authorList>
            <person name="Smith C.H."/>
        </authorList>
    </citation>
    <scope>NUCLEOTIDE SEQUENCE</scope>
    <source>
        <strain evidence="1">CHS0354</strain>
        <tissue evidence="1">Mantle</tissue>
    </source>
</reference>
<dbReference type="EMBL" id="JAEAOA010000444">
    <property type="protein sequence ID" value="KAK3606058.1"/>
    <property type="molecule type" value="Genomic_DNA"/>
</dbReference>
<dbReference type="AlphaFoldDB" id="A0AAE0W8J7"/>
<organism evidence="1 2">
    <name type="scientific">Potamilus streckersoni</name>
    <dbReference type="NCBI Taxonomy" id="2493646"/>
    <lineage>
        <taxon>Eukaryota</taxon>
        <taxon>Metazoa</taxon>
        <taxon>Spiralia</taxon>
        <taxon>Lophotrochozoa</taxon>
        <taxon>Mollusca</taxon>
        <taxon>Bivalvia</taxon>
        <taxon>Autobranchia</taxon>
        <taxon>Heteroconchia</taxon>
        <taxon>Palaeoheterodonta</taxon>
        <taxon>Unionida</taxon>
        <taxon>Unionoidea</taxon>
        <taxon>Unionidae</taxon>
        <taxon>Ambleminae</taxon>
        <taxon>Lampsilini</taxon>
        <taxon>Potamilus</taxon>
    </lineage>
</organism>